<dbReference type="GO" id="GO:0016758">
    <property type="term" value="F:hexosyltransferase activity"/>
    <property type="evidence" value="ECO:0007669"/>
    <property type="project" value="InterPro"/>
</dbReference>
<keyword evidence="3 10" id="KW-0328">Glycosyltransferase</keyword>
<evidence type="ECO:0000313" key="12">
    <source>
        <dbReference type="Proteomes" id="UP000009022"/>
    </source>
</evidence>
<evidence type="ECO:0000256" key="7">
    <source>
        <dbReference type="ARBA" id="ARBA00022989"/>
    </source>
</evidence>
<dbReference type="GO" id="GO:0000139">
    <property type="term" value="C:Golgi membrane"/>
    <property type="evidence" value="ECO:0000318"/>
    <property type="project" value="GO_Central"/>
</dbReference>
<keyword evidence="5" id="KW-0812">Transmembrane</keyword>
<dbReference type="OMA" id="ANSHRFW"/>
<dbReference type="EC" id="2.4.1.-" evidence="10"/>
<feature type="non-terminal residue" evidence="11">
    <location>
        <position position="217"/>
    </location>
</feature>
<keyword evidence="8 10" id="KW-0333">Golgi apparatus</keyword>
<keyword evidence="12" id="KW-1185">Reference proteome</keyword>
<dbReference type="Gene3D" id="3.90.550.50">
    <property type="match status" value="1"/>
</dbReference>
<keyword evidence="7" id="KW-1133">Transmembrane helix</keyword>
<dbReference type="PANTHER" id="PTHR11214">
    <property type="entry name" value="BETA-1,3-N-ACETYLGLUCOSAMINYLTRANSFERASE"/>
    <property type="match status" value="1"/>
</dbReference>
<evidence type="ECO:0000256" key="2">
    <source>
        <dbReference type="ARBA" id="ARBA00008661"/>
    </source>
</evidence>
<keyword evidence="6" id="KW-0735">Signal-anchor</keyword>
<dbReference type="InParanoid" id="B3S9M1"/>
<dbReference type="CTD" id="6758199"/>
<dbReference type="OrthoDB" id="2139606at2759"/>
<dbReference type="PANTHER" id="PTHR11214:SF365">
    <property type="entry name" value="HEXOSYLTRANSFERASE"/>
    <property type="match status" value="1"/>
</dbReference>
<name>B3S9M1_TRIAD</name>
<dbReference type="AlphaFoldDB" id="B3S9M1"/>
<protein>
    <recommendedName>
        <fullName evidence="10">Hexosyltransferase</fullName>
        <ecNumber evidence="10">2.4.1.-</ecNumber>
    </recommendedName>
</protein>
<evidence type="ECO:0000256" key="10">
    <source>
        <dbReference type="RuleBase" id="RU363063"/>
    </source>
</evidence>
<comment type="similarity">
    <text evidence="2 10">Belongs to the glycosyltransferase 31 family.</text>
</comment>
<reference evidence="11 12" key="1">
    <citation type="journal article" date="2008" name="Nature">
        <title>The Trichoplax genome and the nature of placozoans.</title>
        <authorList>
            <person name="Srivastava M."/>
            <person name="Begovic E."/>
            <person name="Chapman J."/>
            <person name="Putnam N.H."/>
            <person name="Hellsten U."/>
            <person name="Kawashima T."/>
            <person name="Kuo A."/>
            <person name="Mitros T."/>
            <person name="Salamov A."/>
            <person name="Carpenter M.L."/>
            <person name="Signorovitch A.Y."/>
            <person name="Moreno M.A."/>
            <person name="Kamm K."/>
            <person name="Grimwood J."/>
            <person name="Schmutz J."/>
            <person name="Shapiro H."/>
            <person name="Grigoriev I.V."/>
            <person name="Buss L.W."/>
            <person name="Schierwater B."/>
            <person name="Dellaporta S.L."/>
            <person name="Rokhsar D.S."/>
        </authorList>
    </citation>
    <scope>NUCLEOTIDE SEQUENCE [LARGE SCALE GENOMIC DNA]</scope>
    <source>
        <strain evidence="11 12">Grell-BS-1999</strain>
    </source>
</reference>
<dbReference type="KEGG" id="tad:TRIADDRAFT_15774"/>
<evidence type="ECO:0000256" key="1">
    <source>
        <dbReference type="ARBA" id="ARBA00004323"/>
    </source>
</evidence>
<evidence type="ECO:0000256" key="3">
    <source>
        <dbReference type="ARBA" id="ARBA00022676"/>
    </source>
</evidence>
<dbReference type="STRING" id="10228.B3S9M1"/>
<dbReference type="HOGENOM" id="CLU_036849_6_1_1"/>
<dbReference type="FunFam" id="3.90.550.50:FF:000062">
    <property type="entry name" value="Hexosyltransferase"/>
    <property type="match status" value="1"/>
</dbReference>
<evidence type="ECO:0000256" key="5">
    <source>
        <dbReference type="ARBA" id="ARBA00022692"/>
    </source>
</evidence>
<accession>B3S9M1</accession>
<dbReference type="GO" id="GO:0006493">
    <property type="term" value="P:protein O-linked glycosylation"/>
    <property type="evidence" value="ECO:0000318"/>
    <property type="project" value="GO_Central"/>
</dbReference>
<dbReference type="GO" id="GO:0016757">
    <property type="term" value="F:glycosyltransferase activity"/>
    <property type="evidence" value="ECO:0000318"/>
    <property type="project" value="GO_Central"/>
</dbReference>
<dbReference type="Pfam" id="PF01762">
    <property type="entry name" value="Galactosyl_T"/>
    <property type="match status" value="1"/>
</dbReference>
<evidence type="ECO:0000256" key="6">
    <source>
        <dbReference type="ARBA" id="ARBA00022968"/>
    </source>
</evidence>
<feature type="non-terminal residue" evidence="11">
    <location>
        <position position="1"/>
    </location>
</feature>
<organism evidence="11 12">
    <name type="scientific">Trichoplax adhaerens</name>
    <name type="common">Trichoplax reptans</name>
    <dbReference type="NCBI Taxonomy" id="10228"/>
    <lineage>
        <taxon>Eukaryota</taxon>
        <taxon>Metazoa</taxon>
        <taxon>Placozoa</taxon>
        <taxon>Uniplacotomia</taxon>
        <taxon>Trichoplacea</taxon>
        <taxon>Trichoplacidae</taxon>
        <taxon>Trichoplax</taxon>
    </lineage>
</organism>
<gene>
    <name evidence="11" type="ORF">TRIADDRAFT_15774</name>
</gene>
<dbReference type="RefSeq" id="XP_002116987.1">
    <property type="nucleotide sequence ID" value="XM_002116951.1"/>
</dbReference>
<comment type="subcellular location">
    <subcellularLocation>
        <location evidence="1 10">Golgi apparatus membrane</location>
        <topology evidence="1 10">Single-pass type II membrane protein</topology>
    </subcellularLocation>
</comment>
<dbReference type="GeneID" id="6758199"/>
<dbReference type="PhylomeDB" id="B3S9M1"/>
<evidence type="ECO:0000313" key="11">
    <source>
        <dbReference type="EMBL" id="EDV20561.1"/>
    </source>
</evidence>
<dbReference type="eggNOG" id="KOG2287">
    <property type="taxonomic scope" value="Eukaryota"/>
</dbReference>
<keyword evidence="4" id="KW-0808">Transferase</keyword>
<evidence type="ECO:0000256" key="9">
    <source>
        <dbReference type="ARBA" id="ARBA00023136"/>
    </source>
</evidence>
<evidence type="ECO:0000256" key="8">
    <source>
        <dbReference type="ARBA" id="ARBA00023034"/>
    </source>
</evidence>
<keyword evidence="9" id="KW-0472">Membrane</keyword>
<dbReference type="InterPro" id="IPR002659">
    <property type="entry name" value="Glyco_trans_31"/>
</dbReference>
<sequence>FILLIINSRVGQLERRNAIRKSWGHGGDYIEMMKSPYAWRLLFILGRSGDAKADQKIEDESRQYGDMILGDFYDNMRNLTHKTLLAMRWALTRCQPVYYFKGDDDVFLNQPRFFDYMAHLYIANSHRFWIGRVDQDWSAYRVVRDPKHKYYVPKSDYKEKLFPHFCSGFAYVMSFSVLRDLVSAIANVTLLKTVDDAYVGILAKTAKIKPMNNPRFH</sequence>
<dbReference type="Proteomes" id="UP000009022">
    <property type="component" value="Unassembled WGS sequence"/>
</dbReference>
<evidence type="ECO:0000256" key="4">
    <source>
        <dbReference type="ARBA" id="ARBA00022679"/>
    </source>
</evidence>
<proteinExistence type="inferred from homology"/>
<dbReference type="EMBL" id="DS985259">
    <property type="protein sequence ID" value="EDV20561.1"/>
    <property type="molecule type" value="Genomic_DNA"/>
</dbReference>